<dbReference type="SUPFAM" id="SSF55874">
    <property type="entry name" value="ATPase domain of HSP90 chaperone/DNA topoisomerase II/histidine kinase"/>
    <property type="match status" value="1"/>
</dbReference>
<dbReference type="GO" id="GO:0016020">
    <property type="term" value="C:membrane"/>
    <property type="evidence" value="ECO:0007669"/>
    <property type="project" value="InterPro"/>
</dbReference>
<dbReference type="InterPro" id="IPR050482">
    <property type="entry name" value="Sensor_HK_TwoCompSys"/>
</dbReference>
<name>A0A4S4BN52_9BACL</name>
<evidence type="ECO:0000313" key="11">
    <source>
        <dbReference type="Proteomes" id="UP000310636"/>
    </source>
</evidence>
<protein>
    <recommendedName>
        <fullName evidence="2">histidine kinase</fullName>
        <ecNumber evidence="2">2.7.13.3</ecNumber>
    </recommendedName>
</protein>
<dbReference type="InterPro" id="IPR056374">
    <property type="entry name" value="DesK/YvfT_N"/>
</dbReference>
<dbReference type="InterPro" id="IPR003594">
    <property type="entry name" value="HATPase_dom"/>
</dbReference>
<dbReference type="Gene3D" id="1.20.5.1930">
    <property type="match status" value="1"/>
</dbReference>
<keyword evidence="6" id="KW-0812">Transmembrane</keyword>
<dbReference type="Pfam" id="PF07730">
    <property type="entry name" value="HisKA_3"/>
    <property type="match status" value="1"/>
</dbReference>
<dbReference type="RefSeq" id="WP_136371750.1">
    <property type="nucleotide sequence ID" value="NZ_SSOB01000029.1"/>
</dbReference>
<dbReference type="GO" id="GO:0000155">
    <property type="term" value="F:phosphorelay sensor kinase activity"/>
    <property type="evidence" value="ECO:0007669"/>
    <property type="project" value="InterPro"/>
</dbReference>
<dbReference type="Gene3D" id="3.30.565.10">
    <property type="entry name" value="Histidine kinase-like ATPase, C-terminal domain"/>
    <property type="match status" value="1"/>
</dbReference>
<dbReference type="InterPro" id="IPR011712">
    <property type="entry name" value="Sig_transdc_His_kin_sub3_dim/P"/>
</dbReference>
<dbReference type="PANTHER" id="PTHR24421:SF63">
    <property type="entry name" value="SENSOR HISTIDINE KINASE DESK"/>
    <property type="match status" value="1"/>
</dbReference>
<evidence type="ECO:0000256" key="3">
    <source>
        <dbReference type="ARBA" id="ARBA00022679"/>
    </source>
</evidence>
<evidence type="ECO:0000256" key="2">
    <source>
        <dbReference type="ARBA" id="ARBA00012438"/>
    </source>
</evidence>
<keyword evidence="4 10" id="KW-0418">Kinase</keyword>
<evidence type="ECO:0000256" key="4">
    <source>
        <dbReference type="ARBA" id="ARBA00022777"/>
    </source>
</evidence>
<dbReference type="AlphaFoldDB" id="A0A4S4BN52"/>
<feature type="transmembrane region" description="Helical" evidence="6">
    <location>
        <begin position="102"/>
        <end position="123"/>
    </location>
</feature>
<keyword evidence="11" id="KW-1185">Reference proteome</keyword>
<evidence type="ECO:0000259" key="7">
    <source>
        <dbReference type="Pfam" id="PF02518"/>
    </source>
</evidence>
<evidence type="ECO:0000256" key="5">
    <source>
        <dbReference type="ARBA" id="ARBA00023012"/>
    </source>
</evidence>
<dbReference type="Pfam" id="PF23540">
    <property type="entry name" value="DesK_N"/>
    <property type="match status" value="1"/>
</dbReference>
<keyword evidence="3" id="KW-0808">Transferase</keyword>
<sequence length="380" mass="42787">MNKWYSIFQRNTGLNPYVWLVFCILPFYFIFRSSHTPQVVAGIVLVVVFFISYRLAFMSKGWKVYFWTSVQIVVAITMSLLFEYVYFALFLAYFIGTIENRAGFITMYVINLATTFLTMNYGLASSKPLFLSQFPFIFINLLVVILLPFNIHNSKKQGRLEGQLEHANKRISELVVMEERQRIARDLHDTLGQKLSLIGLKSDLASKLTVADPLRAKKEMKDVQQTARVALKEVRELVTQMRGTRLEEELHHVRQILGAAQIEAAIDAPPAETGATLLTENVLSMCLKEAVTNVVKHSGAERCEVLIERNSSGLTVTVRDDGVGLRGVSEPLARGNGIRGIKERLEFVNGSLQLRSERGLTIVMHVPTIDAANQGWGSTE</sequence>
<dbReference type="PANTHER" id="PTHR24421">
    <property type="entry name" value="NITRATE/NITRITE SENSOR PROTEIN NARX-RELATED"/>
    <property type="match status" value="1"/>
</dbReference>
<dbReference type="InterPro" id="IPR036890">
    <property type="entry name" value="HATPase_C_sf"/>
</dbReference>
<dbReference type="GO" id="GO:0046983">
    <property type="term" value="F:protein dimerization activity"/>
    <property type="evidence" value="ECO:0007669"/>
    <property type="project" value="InterPro"/>
</dbReference>
<dbReference type="Proteomes" id="UP000310636">
    <property type="component" value="Unassembled WGS sequence"/>
</dbReference>
<evidence type="ECO:0000259" key="8">
    <source>
        <dbReference type="Pfam" id="PF07730"/>
    </source>
</evidence>
<organism evidence="10 11">
    <name type="scientific">Cohnella fermenti</name>
    <dbReference type="NCBI Taxonomy" id="2565925"/>
    <lineage>
        <taxon>Bacteria</taxon>
        <taxon>Bacillati</taxon>
        <taxon>Bacillota</taxon>
        <taxon>Bacilli</taxon>
        <taxon>Bacillales</taxon>
        <taxon>Paenibacillaceae</taxon>
        <taxon>Cohnella</taxon>
    </lineage>
</organism>
<feature type="domain" description="DesK/YvfT N-terminal" evidence="9">
    <location>
        <begin position="1"/>
        <end position="151"/>
    </location>
</feature>
<feature type="transmembrane region" description="Helical" evidence="6">
    <location>
        <begin position="14"/>
        <end position="31"/>
    </location>
</feature>
<keyword evidence="5" id="KW-0902">Two-component regulatory system</keyword>
<accession>A0A4S4BN52</accession>
<evidence type="ECO:0000256" key="6">
    <source>
        <dbReference type="SAM" id="Phobius"/>
    </source>
</evidence>
<keyword evidence="6" id="KW-0472">Membrane</keyword>
<comment type="catalytic activity">
    <reaction evidence="1">
        <text>ATP + protein L-histidine = ADP + protein N-phospho-L-histidine.</text>
        <dbReference type="EC" id="2.7.13.3"/>
    </reaction>
</comment>
<evidence type="ECO:0000256" key="1">
    <source>
        <dbReference type="ARBA" id="ARBA00000085"/>
    </source>
</evidence>
<gene>
    <name evidence="10" type="ORF">E6C55_20810</name>
</gene>
<dbReference type="CDD" id="cd16917">
    <property type="entry name" value="HATPase_UhpB-NarQ-NarX-like"/>
    <property type="match status" value="1"/>
</dbReference>
<dbReference type="EMBL" id="SSOB01000029">
    <property type="protein sequence ID" value="THF75702.1"/>
    <property type="molecule type" value="Genomic_DNA"/>
</dbReference>
<reference evidence="10 11" key="1">
    <citation type="submission" date="2019-04" db="EMBL/GenBank/DDBJ databases">
        <title>Cohnella sp. nov. isolated from preserved vegetables.</title>
        <authorList>
            <person name="Lin S.-Y."/>
            <person name="Hung M.-H."/>
            <person name="Young C.-C."/>
        </authorList>
    </citation>
    <scope>NUCLEOTIDE SEQUENCE [LARGE SCALE GENOMIC DNA]</scope>
    <source>
        <strain evidence="10 11">CC-MHH1044</strain>
    </source>
</reference>
<evidence type="ECO:0000259" key="9">
    <source>
        <dbReference type="Pfam" id="PF23540"/>
    </source>
</evidence>
<feature type="transmembrane region" description="Helical" evidence="6">
    <location>
        <begin position="38"/>
        <end position="57"/>
    </location>
</feature>
<dbReference type="EC" id="2.7.13.3" evidence="2"/>
<feature type="domain" description="Signal transduction histidine kinase subgroup 3 dimerisation and phosphoacceptor" evidence="8">
    <location>
        <begin position="179"/>
        <end position="244"/>
    </location>
</feature>
<proteinExistence type="predicted"/>
<evidence type="ECO:0000313" key="10">
    <source>
        <dbReference type="EMBL" id="THF75702.1"/>
    </source>
</evidence>
<feature type="domain" description="Histidine kinase/HSP90-like ATPase" evidence="7">
    <location>
        <begin position="283"/>
        <end position="367"/>
    </location>
</feature>
<dbReference type="OrthoDB" id="9797605at2"/>
<feature type="transmembrane region" description="Helical" evidence="6">
    <location>
        <begin position="69"/>
        <end position="95"/>
    </location>
</feature>
<feature type="transmembrane region" description="Helical" evidence="6">
    <location>
        <begin position="129"/>
        <end position="149"/>
    </location>
</feature>
<keyword evidence="6" id="KW-1133">Transmembrane helix</keyword>
<dbReference type="Pfam" id="PF02518">
    <property type="entry name" value="HATPase_c"/>
    <property type="match status" value="1"/>
</dbReference>
<comment type="caution">
    <text evidence="10">The sequence shown here is derived from an EMBL/GenBank/DDBJ whole genome shotgun (WGS) entry which is preliminary data.</text>
</comment>